<dbReference type="EMBL" id="WUAV01000003">
    <property type="protein sequence ID" value="KAF1760025.1"/>
    <property type="molecule type" value="Genomic_DNA"/>
</dbReference>
<evidence type="ECO:0000313" key="2">
    <source>
        <dbReference type="EMBL" id="KAF1760025.1"/>
    </source>
</evidence>
<dbReference type="PANTHER" id="PTHR22899:SF0">
    <property type="entry name" value="F-BOX ASSOCIATED DOMAIN-CONTAINING PROTEIN-RELATED"/>
    <property type="match status" value="1"/>
</dbReference>
<dbReference type="RefSeq" id="XP_053586316.1">
    <property type="nucleotide sequence ID" value="XM_053726739.1"/>
</dbReference>
<dbReference type="GeneID" id="78774612"/>
<sequence length="107" mass="12631">MTTKEVNRFIKHWLRGSNPRMECLKIGLLNNEVINKENILKGINYAEAPINQVRHFKSNRWGPMKVNRGVDFYRKDGIMATIQIDVYGDDTWLTMYVWYPHCVADLE</sequence>
<gene>
    <name evidence="2" type="ORF">GCK72_008271</name>
</gene>
<dbReference type="Pfam" id="PF07735">
    <property type="entry name" value="FBA_2"/>
    <property type="match status" value="1"/>
</dbReference>
<dbReference type="InterPro" id="IPR012885">
    <property type="entry name" value="F-box_Sdz-33"/>
</dbReference>
<comment type="caution">
    <text evidence="2">The sequence shown here is derived from an EMBL/GenBank/DDBJ whole genome shotgun (WGS) entry which is preliminary data.</text>
</comment>
<proteinExistence type="predicted"/>
<dbReference type="KEGG" id="crq:GCK72_008271"/>
<dbReference type="InterPro" id="IPR053222">
    <property type="entry name" value="Zygotic_Embryogenesis-Asso"/>
</dbReference>
<protein>
    <recommendedName>
        <fullName evidence="1">Sdz-33 F-box domain-containing protein</fullName>
    </recommendedName>
</protein>
<organism evidence="2">
    <name type="scientific">Caenorhabditis remanei</name>
    <name type="common">Caenorhabditis vulgaris</name>
    <dbReference type="NCBI Taxonomy" id="31234"/>
    <lineage>
        <taxon>Eukaryota</taxon>
        <taxon>Metazoa</taxon>
        <taxon>Ecdysozoa</taxon>
        <taxon>Nematoda</taxon>
        <taxon>Chromadorea</taxon>
        <taxon>Rhabditida</taxon>
        <taxon>Rhabditina</taxon>
        <taxon>Rhabditomorpha</taxon>
        <taxon>Rhabditoidea</taxon>
        <taxon>Rhabditidae</taxon>
        <taxon>Peloderinae</taxon>
        <taxon>Caenorhabditis</taxon>
    </lineage>
</organism>
<accession>A0A6A5GZK6</accession>
<dbReference type="CTD" id="78774612"/>
<name>A0A6A5GZK6_CAERE</name>
<evidence type="ECO:0000259" key="1">
    <source>
        <dbReference type="Pfam" id="PF07735"/>
    </source>
</evidence>
<feature type="domain" description="Sdz-33 F-box" evidence="1">
    <location>
        <begin position="1"/>
        <end position="26"/>
    </location>
</feature>
<dbReference type="AlphaFoldDB" id="A0A6A5GZK6"/>
<reference evidence="2" key="1">
    <citation type="submission" date="2019-12" db="EMBL/GenBank/DDBJ databases">
        <title>Chromosome-level assembly of the Caenorhabditis remanei genome.</title>
        <authorList>
            <person name="Teterina A.A."/>
            <person name="Willis J.H."/>
            <person name="Phillips P.C."/>
        </authorList>
    </citation>
    <scope>NUCLEOTIDE SEQUENCE [LARGE SCALE GENOMIC DNA]</scope>
    <source>
        <strain evidence="2">PX506</strain>
        <tissue evidence="2">Whole organism</tissue>
    </source>
</reference>
<dbReference type="PANTHER" id="PTHR22899">
    <property type="entry name" value="CYCLIN-RELATED F-BOX FAMILY"/>
    <property type="match status" value="1"/>
</dbReference>
<dbReference type="Proteomes" id="UP000483820">
    <property type="component" value="Chromosome III"/>
</dbReference>